<dbReference type="AlphaFoldDB" id="W4L2U6"/>
<dbReference type="HOGENOM" id="CLU_555071_0_0_7"/>
<comment type="caution">
    <text evidence="1">The sequence shown here is derived from an EMBL/GenBank/DDBJ whole genome shotgun (WGS) entry which is preliminary data.</text>
</comment>
<reference evidence="1 2" key="1">
    <citation type="journal article" date="2014" name="Nature">
        <title>An environmental bacterial taxon with a large and distinct metabolic repertoire.</title>
        <authorList>
            <person name="Wilson M.C."/>
            <person name="Mori T."/>
            <person name="Ruckert C."/>
            <person name="Uria A.R."/>
            <person name="Helf M.J."/>
            <person name="Takada K."/>
            <person name="Gernert C."/>
            <person name="Steffens U.A."/>
            <person name="Heycke N."/>
            <person name="Schmitt S."/>
            <person name="Rinke C."/>
            <person name="Helfrich E.J."/>
            <person name="Brachmann A.O."/>
            <person name="Gurgui C."/>
            <person name="Wakimoto T."/>
            <person name="Kracht M."/>
            <person name="Crusemann M."/>
            <person name="Hentschel U."/>
            <person name="Abe I."/>
            <person name="Matsunaga S."/>
            <person name="Kalinowski J."/>
            <person name="Takeyama H."/>
            <person name="Piel J."/>
        </authorList>
    </citation>
    <scope>NUCLEOTIDE SEQUENCE [LARGE SCALE GENOMIC DNA]</scope>
    <source>
        <strain evidence="2">TSY1</strain>
    </source>
</reference>
<name>W4L2U6_ENTF1</name>
<gene>
    <name evidence="1" type="ORF">ETSY1_44100</name>
</gene>
<accession>W4L2U6</accession>
<dbReference type="Proteomes" id="UP000019141">
    <property type="component" value="Unassembled WGS sequence"/>
</dbReference>
<dbReference type="EMBL" id="AZHW01001528">
    <property type="protein sequence ID" value="ETW92337.1"/>
    <property type="molecule type" value="Genomic_DNA"/>
</dbReference>
<organism evidence="1 2">
    <name type="scientific">Entotheonella factor</name>
    <dbReference type="NCBI Taxonomy" id="1429438"/>
    <lineage>
        <taxon>Bacteria</taxon>
        <taxon>Pseudomonadati</taxon>
        <taxon>Nitrospinota/Tectimicrobiota group</taxon>
        <taxon>Candidatus Tectimicrobiota</taxon>
        <taxon>Candidatus Entotheonellia</taxon>
        <taxon>Candidatus Entotheonellales</taxon>
        <taxon>Candidatus Entotheonellaceae</taxon>
        <taxon>Candidatus Entotheonella</taxon>
    </lineage>
</organism>
<evidence type="ECO:0000313" key="2">
    <source>
        <dbReference type="Proteomes" id="UP000019141"/>
    </source>
</evidence>
<proteinExistence type="predicted"/>
<keyword evidence="2" id="KW-1185">Reference proteome</keyword>
<evidence type="ECO:0000313" key="1">
    <source>
        <dbReference type="EMBL" id="ETW92337.1"/>
    </source>
</evidence>
<sequence>MSEYRTDPLSLSTRIDLALEMLNPNREWGRVSELSTAYNVSRTWLYKLRESGEAALKAILSPVSPGPQPKSHVIEVDETFIRRTITVLPMLRGSVRDIQRGLGLLLGVERSVGFIQGTLAEVGELASAYNESMVPTLPVLGEADEIFCGDQPCLTVVDGASFALLNISAADARDETTWGLKFLELLERGITFDDLVTDGALGIQAGAKAAGMNAPHSYDLFHQMQNGTKITQRLEREMDQAMTDRDVAWQELDEQTAPARRPGRPRKCTVTLEVADQTVLTAVDLHENWTWLLRTVRQALEPISPTGQLVNTDAAQQTILAATQLMMEMNRDEIAHFATQLQQNLPTLLAPLRRLELSLAPLRQNLSPEYEAFITHLWTYRHDHQLPIEQLFPPSLQPMALAFWHALDRFHRASSLAESFHAWLRPFLAIHRSLPDWLAALLQLFWNHRTFSRGKRSGHSPLELATDSYVPSLADALDAILQPQQQLAL</sequence>
<protein>
    <submittedName>
        <fullName evidence="1">Uncharacterized protein</fullName>
    </submittedName>
</protein>